<name>A0A2T4A9J7_TRIHA</name>
<dbReference type="GeneID" id="36620544"/>
<evidence type="ECO:0000313" key="4">
    <source>
        <dbReference type="Proteomes" id="UP000241690"/>
    </source>
</evidence>
<dbReference type="PANTHER" id="PTHR37540">
    <property type="entry name" value="TRANSCRIPTION FACTOR (ACR-2), PUTATIVE-RELATED-RELATED"/>
    <property type="match status" value="1"/>
</dbReference>
<dbReference type="AlphaFoldDB" id="A0A2T4A9J7"/>
<keyword evidence="4" id="KW-1185">Reference proteome</keyword>
<feature type="region of interest" description="Disordered" evidence="2">
    <location>
        <begin position="1"/>
        <end position="65"/>
    </location>
</feature>
<dbReference type="PANTHER" id="PTHR37540:SF5">
    <property type="entry name" value="TRANSCRIPTION FACTOR DOMAIN-CONTAINING PROTEIN"/>
    <property type="match status" value="1"/>
</dbReference>
<organism evidence="3 4">
    <name type="scientific">Trichoderma harzianum CBS 226.95</name>
    <dbReference type="NCBI Taxonomy" id="983964"/>
    <lineage>
        <taxon>Eukaryota</taxon>
        <taxon>Fungi</taxon>
        <taxon>Dikarya</taxon>
        <taxon>Ascomycota</taxon>
        <taxon>Pezizomycotina</taxon>
        <taxon>Sordariomycetes</taxon>
        <taxon>Hypocreomycetidae</taxon>
        <taxon>Hypocreales</taxon>
        <taxon>Hypocreaceae</taxon>
        <taxon>Trichoderma</taxon>
    </lineage>
</organism>
<dbReference type="Pfam" id="PF11951">
    <property type="entry name" value="Fungal_trans_2"/>
    <property type="match status" value="1"/>
</dbReference>
<reference evidence="3 4" key="1">
    <citation type="submission" date="2016-07" db="EMBL/GenBank/DDBJ databases">
        <title>Multiple horizontal gene transfer events from other fungi enriched the ability of initially mycotrophic Trichoderma (Ascomycota) to feed on dead plant biomass.</title>
        <authorList>
            <consortium name="DOE Joint Genome Institute"/>
            <person name="Aerts A."/>
            <person name="Atanasova L."/>
            <person name="Chenthamara K."/>
            <person name="Zhang J."/>
            <person name="Grujic M."/>
            <person name="Henrissat B."/>
            <person name="Kuo A."/>
            <person name="Salamov A."/>
            <person name="Lipzen A."/>
            <person name="Labutti K."/>
            <person name="Barry K."/>
            <person name="Miao Y."/>
            <person name="Rahimi M.J."/>
            <person name="Shen Q."/>
            <person name="Grigoriev I.V."/>
            <person name="Kubicek C.P."/>
            <person name="Druzhinina I.S."/>
        </authorList>
    </citation>
    <scope>NUCLEOTIDE SEQUENCE [LARGE SCALE GENOMIC DNA]</scope>
    <source>
        <strain evidence="3 4">CBS 226.95</strain>
    </source>
</reference>
<dbReference type="RefSeq" id="XP_024773340.1">
    <property type="nucleotide sequence ID" value="XM_024911985.1"/>
</dbReference>
<feature type="compositionally biased region" description="Basic residues" evidence="2">
    <location>
        <begin position="21"/>
        <end position="42"/>
    </location>
</feature>
<evidence type="ECO:0000256" key="2">
    <source>
        <dbReference type="SAM" id="MobiDB-lite"/>
    </source>
</evidence>
<gene>
    <name evidence="3" type="ORF">M431DRAFT_116987</name>
</gene>
<protein>
    <submittedName>
        <fullName evidence="3">Uncharacterized protein</fullName>
    </submittedName>
</protein>
<dbReference type="EMBL" id="KZ679681">
    <property type="protein sequence ID" value="PTB53663.1"/>
    <property type="molecule type" value="Genomic_DNA"/>
</dbReference>
<dbReference type="STRING" id="983964.A0A2T4A9J7"/>
<evidence type="ECO:0000313" key="3">
    <source>
        <dbReference type="EMBL" id="PTB53663.1"/>
    </source>
</evidence>
<dbReference type="Proteomes" id="UP000241690">
    <property type="component" value="Unassembled WGS sequence"/>
</dbReference>
<accession>A0A2T4A9J7</accession>
<feature type="compositionally biased region" description="Polar residues" evidence="2">
    <location>
        <begin position="11"/>
        <end position="20"/>
    </location>
</feature>
<keyword evidence="1" id="KW-0539">Nucleus</keyword>
<evidence type="ECO:0000256" key="1">
    <source>
        <dbReference type="ARBA" id="ARBA00023242"/>
    </source>
</evidence>
<proteinExistence type="predicted"/>
<sequence>MESKLEFINLSHPSQGSSSKLQRRAYSHAARVSHARAKHARKAANQADNVEPSIPPMKKSQAGEATERRDNCLVEIVPESHPAVFPDPVDQLTSSRRDPFGCFARPVSPLEHYLFDHYVTIVTTQYGSKCMILKDTSIHHHQLRISWIQLAISNVGMLSTTFLSTCRHLHEAYQNEEYITLAMQYRILCIRAIRDAIDAGNCSARDSIIATIISLTLDEIQAGNIAASRQHVRGLAEIVHSSGGAQTLGMNGLLKHLFEKLAYDMGLLLDEETSSVGLIDYVAQGGINMPSIAT</sequence>
<dbReference type="InterPro" id="IPR021858">
    <property type="entry name" value="Fun_TF"/>
</dbReference>